<dbReference type="EMBL" id="KN839864">
    <property type="protein sequence ID" value="KIJ61214.1"/>
    <property type="molecule type" value="Genomic_DNA"/>
</dbReference>
<keyword evidence="4" id="KW-1185">Reference proteome</keyword>
<evidence type="ECO:0000313" key="4">
    <source>
        <dbReference type="Proteomes" id="UP000053820"/>
    </source>
</evidence>
<gene>
    <name evidence="3" type="ORF">HYDPIDRAFT_42793</name>
</gene>
<protein>
    <submittedName>
        <fullName evidence="3">Uncharacterized protein</fullName>
    </submittedName>
</protein>
<accession>A0A0C9V6J9</accession>
<evidence type="ECO:0000256" key="2">
    <source>
        <dbReference type="SAM" id="MobiDB-lite"/>
    </source>
</evidence>
<dbReference type="AlphaFoldDB" id="A0A0C9V6J9"/>
<name>A0A0C9V6J9_9AGAM</name>
<proteinExistence type="predicted"/>
<dbReference type="Proteomes" id="UP000053820">
    <property type="component" value="Unassembled WGS sequence"/>
</dbReference>
<feature type="region of interest" description="Disordered" evidence="2">
    <location>
        <begin position="163"/>
        <end position="183"/>
    </location>
</feature>
<feature type="region of interest" description="Disordered" evidence="2">
    <location>
        <begin position="345"/>
        <end position="372"/>
    </location>
</feature>
<dbReference type="OrthoDB" id="2684605at2759"/>
<feature type="coiled-coil region" evidence="1">
    <location>
        <begin position="74"/>
        <end position="101"/>
    </location>
</feature>
<keyword evidence="1" id="KW-0175">Coiled coil</keyword>
<reference evidence="3 4" key="1">
    <citation type="submission" date="2014-04" db="EMBL/GenBank/DDBJ databases">
        <title>Evolutionary Origins and Diversification of the Mycorrhizal Mutualists.</title>
        <authorList>
            <consortium name="DOE Joint Genome Institute"/>
            <consortium name="Mycorrhizal Genomics Consortium"/>
            <person name="Kohler A."/>
            <person name="Kuo A."/>
            <person name="Nagy L.G."/>
            <person name="Floudas D."/>
            <person name="Copeland A."/>
            <person name="Barry K.W."/>
            <person name="Cichocki N."/>
            <person name="Veneault-Fourrey C."/>
            <person name="LaButti K."/>
            <person name="Lindquist E.A."/>
            <person name="Lipzen A."/>
            <person name="Lundell T."/>
            <person name="Morin E."/>
            <person name="Murat C."/>
            <person name="Riley R."/>
            <person name="Ohm R."/>
            <person name="Sun H."/>
            <person name="Tunlid A."/>
            <person name="Henrissat B."/>
            <person name="Grigoriev I.V."/>
            <person name="Hibbett D.S."/>
            <person name="Martin F."/>
        </authorList>
    </citation>
    <scope>NUCLEOTIDE SEQUENCE [LARGE SCALE GENOMIC DNA]</scope>
    <source>
        <strain evidence="3 4">MD-312</strain>
    </source>
</reference>
<organism evidence="3 4">
    <name type="scientific">Hydnomerulius pinastri MD-312</name>
    <dbReference type="NCBI Taxonomy" id="994086"/>
    <lineage>
        <taxon>Eukaryota</taxon>
        <taxon>Fungi</taxon>
        <taxon>Dikarya</taxon>
        <taxon>Basidiomycota</taxon>
        <taxon>Agaricomycotina</taxon>
        <taxon>Agaricomycetes</taxon>
        <taxon>Agaricomycetidae</taxon>
        <taxon>Boletales</taxon>
        <taxon>Boletales incertae sedis</taxon>
        <taxon>Leucogyrophana</taxon>
    </lineage>
</organism>
<evidence type="ECO:0000313" key="3">
    <source>
        <dbReference type="EMBL" id="KIJ61214.1"/>
    </source>
</evidence>
<evidence type="ECO:0000256" key="1">
    <source>
        <dbReference type="SAM" id="Coils"/>
    </source>
</evidence>
<dbReference type="HOGENOM" id="CLU_553248_0_0_1"/>
<sequence length="485" mass="52605">MRAMPHALKPDSSSVIRIAIAFAALKHKSRGQSIASYILDLQSHFPLVCIGTEEESRSLEAGAELSIVVSERATEKWRAHALELEKQLEGLKAQRDAEQEDWCAFLHSQHPPHASLVDAYTSLKGALSSYGGDKCAYASRLTDAITRAFEVLHAFLFSNQRAAPSPVLPGPPTQTRRGNPDTPHISMASPLLMYILQTALPMLLRTHENPKRSGHQARAESDTHANIDKAINHLIDCVLLPSLRSFVPLCNTRLAPLLATKKVGVRDKGKGKEFDKAKTSNFSPLQLTDTRTDILTLLGMSLAALDALPPHPYSNGCIATGVKEHLGLETIRELEALYTLSPQPKSQTLLRPEGRSSEAASTESEKRAQRLQNLAGTREDRIRALAVKDAAWYLCSVVNLCIPQTGAMEAANGKVMSESSVLLVKALVDGVGRLLRMAANVGNDVGQGEGGGRDGNGVVEQGKKTYAVDARIYSDLAKLRASQVH</sequence>